<reference evidence="15 16" key="1">
    <citation type="submission" date="2022-05" db="EMBL/GenBank/DDBJ databases">
        <title>A multi-omics perspective on studying reproductive biology in Daphnia sinensis.</title>
        <authorList>
            <person name="Jia J."/>
        </authorList>
    </citation>
    <scope>NUCLEOTIDE SEQUENCE [LARGE SCALE GENOMIC DNA]</scope>
    <source>
        <strain evidence="15 16">WSL</strain>
    </source>
</reference>
<keyword evidence="13" id="KW-0853">WD repeat</keyword>
<dbReference type="InterPro" id="IPR001680">
    <property type="entry name" value="WD40_rpt"/>
</dbReference>
<dbReference type="Gene3D" id="2.60.40.60">
    <property type="entry name" value="Cadherins"/>
    <property type="match status" value="5"/>
</dbReference>
<evidence type="ECO:0000256" key="8">
    <source>
        <dbReference type="ARBA" id="ARBA00022989"/>
    </source>
</evidence>
<comment type="subcellular location">
    <subcellularLocation>
        <location evidence="1">Membrane</location>
        <topology evidence="1">Single-pass membrane protein</topology>
    </subcellularLocation>
</comment>
<dbReference type="InterPro" id="IPR020894">
    <property type="entry name" value="Cadherin_CS"/>
</dbReference>
<comment type="caution">
    <text evidence="15">The sequence shown here is derived from an EMBL/GenBank/DDBJ whole genome shotgun (WGS) entry which is preliminary data.</text>
</comment>
<evidence type="ECO:0000313" key="16">
    <source>
        <dbReference type="Proteomes" id="UP000820818"/>
    </source>
</evidence>
<feature type="repeat" description="WD" evidence="13">
    <location>
        <begin position="662"/>
        <end position="703"/>
    </location>
</feature>
<evidence type="ECO:0000256" key="4">
    <source>
        <dbReference type="ARBA" id="ARBA00022692"/>
    </source>
</evidence>
<keyword evidence="16" id="KW-1185">Reference proteome</keyword>
<gene>
    <name evidence="15" type="ORF">GHT06_014300</name>
</gene>
<feature type="domain" description="Cadherin" evidence="14">
    <location>
        <begin position="397"/>
        <end position="516"/>
    </location>
</feature>
<evidence type="ECO:0000256" key="9">
    <source>
        <dbReference type="ARBA" id="ARBA00023136"/>
    </source>
</evidence>
<dbReference type="PROSITE" id="PS00232">
    <property type="entry name" value="CADHERIN_1"/>
    <property type="match status" value="2"/>
</dbReference>
<evidence type="ECO:0000256" key="5">
    <source>
        <dbReference type="ARBA" id="ARBA00022737"/>
    </source>
</evidence>
<dbReference type="GO" id="GO:0005886">
    <property type="term" value="C:plasma membrane"/>
    <property type="evidence" value="ECO:0007669"/>
    <property type="project" value="InterPro"/>
</dbReference>
<dbReference type="SUPFAM" id="SSF50998">
    <property type="entry name" value="Quinoprotein alcohol dehydrogenase-like"/>
    <property type="match status" value="1"/>
</dbReference>
<accession>A0AAD5LE78</accession>
<dbReference type="SUPFAM" id="SSF49313">
    <property type="entry name" value="Cadherin-like"/>
    <property type="match status" value="5"/>
</dbReference>
<evidence type="ECO:0000256" key="3">
    <source>
        <dbReference type="ARBA" id="ARBA00022536"/>
    </source>
</evidence>
<keyword evidence="5" id="KW-0677">Repeat</keyword>
<proteinExistence type="inferred from homology"/>
<dbReference type="PROSITE" id="PS50082">
    <property type="entry name" value="WD_REPEATS_2"/>
    <property type="match status" value="2"/>
</dbReference>
<dbReference type="GO" id="GO:0005667">
    <property type="term" value="C:transcription regulator complex"/>
    <property type="evidence" value="ECO:0007669"/>
    <property type="project" value="TreeGrafter"/>
</dbReference>
<evidence type="ECO:0000313" key="15">
    <source>
        <dbReference type="EMBL" id="KAI9560285.1"/>
    </source>
</evidence>
<dbReference type="Pfam" id="PF00028">
    <property type="entry name" value="Cadherin"/>
    <property type="match status" value="4"/>
</dbReference>
<dbReference type="InterPro" id="IPR011047">
    <property type="entry name" value="Quinoprotein_ADH-like_sf"/>
</dbReference>
<dbReference type="GO" id="GO:0003714">
    <property type="term" value="F:transcription corepressor activity"/>
    <property type="evidence" value="ECO:0007669"/>
    <property type="project" value="TreeGrafter"/>
</dbReference>
<dbReference type="EMBL" id="WJBH02000004">
    <property type="protein sequence ID" value="KAI9560285.1"/>
    <property type="molecule type" value="Genomic_DNA"/>
</dbReference>
<evidence type="ECO:0000256" key="6">
    <source>
        <dbReference type="ARBA" id="ARBA00022837"/>
    </source>
</evidence>
<feature type="domain" description="Cadherin" evidence="14">
    <location>
        <begin position="283"/>
        <end position="396"/>
    </location>
</feature>
<sequence length="856" mass="95523">MTIILEDVNDHDPIFIQAFYCRSVAENSKRGAAILTLSADDADLNRSITYSLDGPAELLELIHLNSETGEVIVSGKIDRERFAWINLTAKASDSGMPRKSSCVPVFIQGRFSVDPETGVIMVTESLDREEQQSYTLILEAWGNYRVGYAAGESRNAFQQVTVQVMDENDETPVFEARSGCVSVTEFHDARVPLTTIHASDRDDPITPNGHIVFSIQEGNEKGLFSVNNIDHSSARLSAVQPLGNYTLRIRAQDRGPVPNVAFQDVELCVSDYNDHAPVFVRLEQNNTTFRVYENTTVGSIITSVSAIDEDAGLNSQVRYSIRPVGHWKWFEIDSVTGEITLIQPLDREKLKLLQVTSSIKHHIRIDARDSGIPTWLSTDLDLTIYVRNINDHQPQFPMDVFQINITEHNTSNEAIQLPETVDLDEPDELLCARDPVCYYIVGGNQQGAFSLDRIQHTLTVEKTLDREKQASHIIVVRANENCDLDPEVIDSFDPADDSLLKVVVNLKDINDNPPTFERSFSQRSIAVTILHGYELLLWIVDGTWIGAKVRLSFKMVCFSCCSDGNIAVWELHNQTLVRQVQGYTDGASCIDMSADGTRLWTGGLDQTVRSCDLREGRQLAQHDFASQIFSLGYCPAGDWLAVGLESSTVEVLYTLKLDKYQLHLHESCVLSLKFAATGKWFVSTGNDNLLNAWRIPYGASIFQVCFSCCSDGNIAVWELHNQTLVRQVQGYTDGASCIDMSADGTRLWTGGLDQTVRSCDLREGRQLAQHYFASQIFSLGYCPAGDWLAVGLESSTVEVLYTLKLDKYQLHLHESCVLSLKLAATGKWFVSTGNDNLLNAWRIPYGASIFQLIVID</sequence>
<dbReference type="GO" id="GO:0005634">
    <property type="term" value="C:nucleus"/>
    <property type="evidence" value="ECO:0007669"/>
    <property type="project" value="InterPro"/>
</dbReference>
<dbReference type="CDD" id="cd11304">
    <property type="entry name" value="Cadherin_repeat"/>
    <property type="match status" value="4"/>
</dbReference>
<dbReference type="PANTHER" id="PTHR10814:SF21">
    <property type="entry name" value="PROTEIN GROUCHO"/>
    <property type="match status" value="1"/>
</dbReference>
<dbReference type="AlphaFoldDB" id="A0AAD5LE78"/>
<dbReference type="GO" id="GO:0007156">
    <property type="term" value="P:homophilic cell adhesion via plasma membrane adhesion molecules"/>
    <property type="evidence" value="ECO:0007669"/>
    <property type="project" value="InterPro"/>
</dbReference>
<keyword evidence="9" id="KW-0472">Membrane</keyword>
<keyword evidence="10" id="KW-1015">Disulfide bond</keyword>
<dbReference type="SMART" id="SM00320">
    <property type="entry name" value="WD40"/>
    <property type="match status" value="6"/>
</dbReference>
<evidence type="ECO:0000259" key="14">
    <source>
        <dbReference type="PROSITE" id="PS50268"/>
    </source>
</evidence>
<dbReference type="InterPro" id="IPR009146">
    <property type="entry name" value="Groucho_enhance"/>
</dbReference>
<evidence type="ECO:0000256" key="11">
    <source>
        <dbReference type="ARBA" id="ARBA00023180"/>
    </source>
</evidence>
<protein>
    <recommendedName>
        <fullName evidence="14">Cadherin domain-containing protein</fullName>
    </recommendedName>
</protein>
<evidence type="ECO:0000256" key="2">
    <source>
        <dbReference type="ARBA" id="ARBA00005969"/>
    </source>
</evidence>
<dbReference type="GO" id="GO:0048513">
    <property type="term" value="P:animal organ development"/>
    <property type="evidence" value="ECO:0007669"/>
    <property type="project" value="UniProtKB-ARBA"/>
</dbReference>
<keyword evidence="6 12" id="KW-0106">Calcium</keyword>
<dbReference type="GO" id="GO:0005509">
    <property type="term" value="F:calcium ion binding"/>
    <property type="evidence" value="ECO:0007669"/>
    <property type="project" value="UniProtKB-UniRule"/>
</dbReference>
<dbReference type="InterPro" id="IPR015943">
    <property type="entry name" value="WD40/YVTN_repeat-like_dom_sf"/>
</dbReference>
<feature type="repeat" description="WD" evidence="13">
    <location>
        <begin position="810"/>
        <end position="851"/>
    </location>
</feature>
<evidence type="ECO:0000256" key="13">
    <source>
        <dbReference type="PROSITE-ProRule" id="PRU00221"/>
    </source>
</evidence>
<evidence type="ECO:0000256" key="1">
    <source>
        <dbReference type="ARBA" id="ARBA00004167"/>
    </source>
</evidence>
<dbReference type="GO" id="GO:0007163">
    <property type="term" value="P:establishment or maintenance of cell polarity"/>
    <property type="evidence" value="ECO:0007669"/>
    <property type="project" value="UniProtKB-ARBA"/>
</dbReference>
<dbReference type="GO" id="GO:0048589">
    <property type="term" value="P:developmental growth"/>
    <property type="evidence" value="ECO:0007669"/>
    <property type="project" value="UniProtKB-ARBA"/>
</dbReference>
<evidence type="ECO:0000256" key="12">
    <source>
        <dbReference type="PROSITE-ProRule" id="PRU00043"/>
    </source>
</evidence>
<dbReference type="Proteomes" id="UP000820818">
    <property type="component" value="Linkage Group LG4"/>
</dbReference>
<keyword evidence="11" id="KW-0325">Glycoprotein</keyword>
<feature type="domain" description="Cadherin" evidence="14">
    <location>
        <begin position="16"/>
        <end position="174"/>
    </location>
</feature>
<evidence type="ECO:0000256" key="10">
    <source>
        <dbReference type="ARBA" id="ARBA00023157"/>
    </source>
</evidence>
<dbReference type="InterPro" id="IPR002126">
    <property type="entry name" value="Cadherin-like_dom"/>
</dbReference>
<dbReference type="Pfam" id="PF00400">
    <property type="entry name" value="WD40"/>
    <property type="match status" value="2"/>
</dbReference>
<dbReference type="PANTHER" id="PTHR10814">
    <property type="entry name" value="TRANSDUCIN-LIKE ENHANCER PROTEIN"/>
    <property type="match status" value="1"/>
</dbReference>
<dbReference type="GO" id="GO:0001736">
    <property type="term" value="P:establishment of planar polarity"/>
    <property type="evidence" value="ECO:0007669"/>
    <property type="project" value="UniProtKB-ARBA"/>
</dbReference>
<keyword evidence="7" id="KW-0130">Cell adhesion</keyword>
<keyword evidence="4" id="KW-0812">Transmembrane</keyword>
<keyword evidence="8" id="KW-1133">Transmembrane helix</keyword>
<dbReference type="PRINTS" id="PR00205">
    <property type="entry name" value="CADHERIN"/>
</dbReference>
<feature type="domain" description="Cadherin" evidence="14">
    <location>
        <begin position="181"/>
        <end position="279"/>
    </location>
</feature>
<dbReference type="SMART" id="SM00112">
    <property type="entry name" value="CA"/>
    <property type="match status" value="4"/>
</dbReference>
<dbReference type="InterPro" id="IPR015919">
    <property type="entry name" value="Cadherin-like_sf"/>
</dbReference>
<evidence type="ECO:0000256" key="7">
    <source>
        <dbReference type="ARBA" id="ARBA00022889"/>
    </source>
</evidence>
<comment type="similarity">
    <text evidence="2">Belongs to the WD repeat Groucho/TLE family.</text>
</comment>
<dbReference type="GO" id="GO:0090090">
    <property type="term" value="P:negative regulation of canonical Wnt signaling pathway"/>
    <property type="evidence" value="ECO:0007669"/>
    <property type="project" value="TreeGrafter"/>
</dbReference>
<dbReference type="FunFam" id="2.60.40.60:FF:000039">
    <property type="entry name" value="FAT atypical cadherin 3"/>
    <property type="match status" value="1"/>
</dbReference>
<dbReference type="PRINTS" id="PR01850">
    <property type="entry name" value="GROUCHOFAMLY"/>
</dbReference>
<dbReference type="PROSITE" id="PS50268">
    <property type="entry name" value="CADHERIN_2"/>
    <property type="match status" value="4"/>
</dbReference>
<organism evidence="15 16">
    <name type="scientific">Daphnia sinensis</name>
    <dbReference type="NCBI Taxonomy" id="1820382"/>
    <lineage>
        <taxon>Eukaryota</taxon>
        <taxon>Metazoa</taxon>
        <taxon>Ecdysozoa</taxon>
        <taxon>Arthropoda</taxon>
        <taxon>Crustacea</taxon>
        <taxon>Branchiopoda</taxon>
        <taxon>Diplostraca</taxon>
        <taxon>Cladocera</taxon>
        <taxon>Anomopoda</taxon>
        <taxon>Daphniidae</taxon>
        <taxon>Daphnia</taxon>
        <taxon>Daphnia similis group</taxon>
    </lineage>
</organism>
<dbReference type="Gene3D" id="2.130.10.10">
    <property type="entry name" value="YVTN repeat-like/Quinoprotein amine dehydrogenase"/>
    <property type="match status" value="2"/>
</dbReference>
<name>A0AAD5LE78_9CRUS</name>
<keyword evidence="3" id="KW-0245">EGF-like domain</keyword>